<dbReference type="Proteomes" id="UP000012128">
    <property type="component" value="Unassembled WGS sequence"/>
</dbReference>
<protein>
    <submittedName>
        <fullName evidence="1">Uncharacterized protein</fullName>
    </submittedName>
</protein>
<evidence type="ECO:0000313" key="1">
    <source>
        <dbReference type="EMBL" id="EMM79704.1"/>
    </source>
</evidence>
<accession>M6GAV9</accession>
<name>M6GAV9_LEPIR</name>
<gene>
    <name evidence="1" type="ORF">LEP1GSC037_5535</name>
</gene>
<dbReference type="EMBL" id="AFLW02000222">
    <property type="protein sequence ID" value="EMM79704.1"/>
    <property type="molecule type" value="Genomic_DNA"/>
</dbReference>
<dbReference type="AntiFam" id="ANF00051">
    <property type="entry name" value="Translation of DNA tandem repeat"/>
</dbReference>
<organism evidence="1 2">
    <name type="scientific">Leptospira interrogans str. 2006001854</name>
    <dbReference type="NCBI Taxonomy" id="1001590"/>
    <lineage>
        <taxon>Bacteria</taxon>
        <taxon>Pseudomonadati</taxon>
        <taxon>Spirochaetota</taxon>
        <taxon>Spirochaetia</taxon>
        <taxon>Leptospirales</taxon>
        <taxon>Leptospiraceae</taxon>
        <taxon>Leptospira</taxon>
    </lineage>
</organism>
<dbReference type="AlphaFoldDB" id="M6GAV9"/>
<comment type="caution">
    <text evidence="1">The sequence shown here is derived from an EMBL/GenBank/DDBJ whole genome shotgun (WGS) entry which is preliminary data.</text>
</comment>
<proteinExistence type="predicted"/>
<reference evidence="1 2" key="1">
    <citation type="submission" date="2013-01" db="EMBL/GenBank/DDBJ databases">
        <authorList>
            <person name="Harkins D.M."/>
            <person name="Durkin A.S."/>
            <person name="Brinkac L.M."/>
            <person name="Haft D.H."/>
            <person name="Selengut J.D."/>
            <person name="Sanka R."/>
            <person name="DePew J."/>
            <person name="Purushe J."/>
            <person name="Hospenthal D.R."/>
            <person name="Murray C.K."/>
            <person name="Pimentel G."/>
            <person name="Wasfy M."/>
            <person name="Parker T."/>
            <person name="Miller R.S."/>
            <person name="Vinetz J.M."/>
            <person name="Sutton G.G."/>
            <person name="Nierman W.C."/>
            <person name="Fouts D.E."/>
        </authorList>
    </citation>
    <scope>NUCLEOTIDE SEQUENCE [LARGE SCALE GENOMIC DNA]</scope>
    <source>
        <strain evidence="1 2">2006001854</strain>
    </source>
</reference>
<evidence type="ECO:0000313" key="2">
    <source>
        <dbReference type="Proteomes" id="UP000012128"/>
    </source>
</evidence>
<sequence>MQNETKFVGTTANPRFYSKNSEIVGTTTFFISIEQPNSKAILC</sequence>